<feature type="signal peptide" evidence="1">
    <location>
        <begin position="1"/>
        <end position="21"/>
    </location>
</feature>
<gene>
    <name evidence="2" type="ORF">EV665_10224</name>
</gene>
<keyword evidence="3" id="KW-1185">Reference proteome</keyword>
<feature type="chain" id="PRO_5020396582" evidence="1">
    <location>
        <begin position="22"/>
        <end position="127"/>
    </location>
</feature>
<keyword evidence="1" id="KW-0732">Signal</keyword>
<evidence type="ECO:0000256" key="1">
    <source>
        <dbReference type="SAM" id="SignalP"/>
    </source>
</evidence>
<dbReference type="Pfam" id="PF19649">
    <property type="entry name" value="DUF6152"/>
    <property type="match status" value="1"/>
</dbReference>
<dbReference type="InterPro" id="IPR046150">
    <property type="entry name" value="DUF6152"/>
</dbReference>
<organism evidence="2 3">
    <name type="scientific">Shinella granuli</name>
    <dbReference type="NCBI Taxonomy" id="323621"/>
    <lineage>
        <taxon>Bacteria</taxon>
        <taxon>Pseudomonadati</taxon>
        <taxon>Pseudomonadota</taxon>
        <taxon>Alphaproteobacteria</taxon>
        <taxon>Hyphomicrobiales</taxon>
        <taxon>Rhizobiaceae</taxon>
        <taxon>Shinella</taxon>
    </lineage>
</organism>
<proteinExistence type="predicted"/>
<accession>A0A4R2D1V4</accession>
<dbReference type="EMBL" id="SLVX01000002">
    <property type="protein sequence ID" value="TCN47505.1"/>
    <property type="molecule type" value="Genomic_DNA"/>
</dbReference>
<evidence type="ECO:0000313" key="3">
    <source>
        <dbReference type="Proteomes" id="UP000295351"/>
    </source>
</evidence>
<sequence>MQAATIRMTVLAAAASMTAFAAFAHHGWTWAEEEQTELTGTIRTVSIAPPHPSLEVETASDGVWNIELGNPRQTQRSGFVEGSAKPGDTIVVLGNRSLDQNEKRMKAVRITVAGNVFDIYPERIETN</sequence>
<protein>
    <submittedName>
        <fullName evidence="2">Uncharacterized protein</fullName>
    </submittedName>
</protein>
<dbReference type="Proteomes" id="UP000295351">
    <property type="component" value="Unassembled WGS sequence"/>
</dbReference>
<evidence type="ECO:0000313" key="2">
    <source>
        <dbReference type="EMBL" id="TCN47505.1"/>
    </source>
</evidence>
<dbReference type="AlphaFoldDB" id="A0A4R2D1V4"/>
<dbReference type="InterPro" id="IPR010916">
    <property type="entry name" value="TonB_box_CS"/>
</dbReference>
<dbReference type="PROSITE" id="PS00430">
    <property type="entry name" value="TONB_DEPENDENT_REC_1"/>
    <property type="match status" value="1"/>
</dbReference>
<comment type="caution">
    <text evidence="2">The sequence shown here is derived from an EMBL/GenBank/DDBJ whole genome shotgun (WGS) entry which is preliminary data.</text>
</comment>
<reference evidence="2 3" key="1">
    <citation type="submission" date="2019-03" db="EMBL/GenBank/DDBJ databases">
        <title>Genomic Encyclopedia of Type Strains, Phase IV (KMG-IV): sequencing the most valuable type-strain genomes for metagenomic binning, comparative biology and taxonomic classification.</title>
        <authorList>
            <person name="Goeker M."/>
        </authorList>
    </citation>
    <scope>NUCLEOTIDE SEQUENCE [LARGE SCALE GENOMIC DNA]</scope>
    <source>
        <strain evidence="2 3">DSM 18401</strain>
    </source>
</reference>
<name>A0A4R2D1V4_SHIGR</name>